<dbReference type="CDD" id="cd01109">
    <property type="entry name" value="HTH_YyaN"/>
    <property type="match status" value="1"/>
</dbReference>
<dbReference type="InterPro" id="IPR047057">
    <property type="entry name" value="MerR_fam"/>
</dbReference>
<dbReference type="PANTHER" id="PTHR30204">
    <property type="entry name" value="REDOX-CYCLING DRUG-SENSING TRANSCRIPTIONAL ACTIVATOR SOXR"/>
    <property type="match status" value="1"/>
</dbReference>
<proteinExistence type="predicted"/>
<feature type="domain" description="HTH merR-type" evidence="2">
    <location>
        <begin position="1"/>
        <end position="69"/>
    </location>
</feature>
<dbReference type="InterPro" id="IPR009061">
    <property type="entry name" value="DNA-bd_dom_put_sf"/>
</dbReference>
<dbReference type="PROSITE" id="PS50937">
    <property type="entry name" value="HTH_MERR_2"/>
    <property type="match status" value="1"/>
</dbReference>
<dbReference type="EMBL" id="JAQLOI010000003">
    <property type="protein sequence ID" value="MDB1125957.1"/>
    <property type="molecule type" value="Genomic_DNA"/>
</dbReference>
<dbReference type="InterPro" id="IPR000551">
    <property type="entry name" value="MerR-type_HTH_dom"/>
</dbReference>
<name>A0ABT4YX35_9VIBR</name>
<accession>A0ABT4YX35</accession>
<sequence>MNMRTFAELTGLTPYTLRYYEKIGLLKGVQRNDSGHRVFSTKEVKWVEFIIRLKETGMPLEQILHYSELREQGEETILARQRMLEVHRKALKNKLKSQMKHLSALDSKIEFYKKHT</sequence>
<keyword evidence="1" id="KW-0238">DNA-binding</keyword>
<dbReference type="PANTHER" id="PTHR30204:SF98">
    <property type="entry name" value="HTH-TYPE TRANSCRIPTIONAL REGULATOR ADHR"/>
    <property type="match status" value="1"/>
</dbReference>
<dbReference type="SUPFAM" id="SSF46955">
    <property type="entry name" value="Putative DNA-binding domain"/>
    <property type="match status" value="1"/>
</dbReference>
<comment type="caution">
    <text evidence="3">The sequence shown here is derived from an EMBL/GenBank/DDBJ whole genome shotgun (WGS) entry which is preliminary data.</text>
</comment>
<evidence type="ECO:0000259" key="2">
    <source>
        <dbReference type="PROSITE" id="PS50937"/>
    </source>
</evidence>
<keyword evidence="4" id="KW-1185">Reference proteome</keyword>
<evidence type="ECO:0000256" key="1">
    <source>
        <dbReference type="ARBA" id="ARBA00023125"/>
    </source>
</evidence>
<dbReference type="Proteomes" id="UP001210678">
    <property type="component" value="Unassembled WGS sequence"/>
</dbReference>
<dbReference type="SMART" id="SM00422">
    <property type="entry name" value="HTH_MERR"/>
    <property type="match status" value="1"/>
</dbReference>
<dbReference type="RefSeq" id="WP_272140145.1">
    <property type="nucleotide sequence ID" value="NZ_JAQLOI010000003.1"/>
</dbReference>
<gene>
    <name evidence="3" type="ORF">PGX00_20735</name>
</gene>
<evidence type="ECO:0000313" key="4">
    <source>
        <dbReference type="Proteomes" id="UP001210678"/>
    </source>
</evidence>
<organism evidence="3 4">
    <name type="scientific">Vibrio algarum</name>
    <dbReference type="NCBI Taxonomy" id="3020714"/>
    <lineage>
        <taxon>Bacteria</taxon>
        <taxon>Pseudomonadati</taxon>
        <taxon>Pseudomonadota</taxon>
        <taxon>Gammaproteobacteria</taxon>
        <taxon>Vibrionales</taxon>
        <taxon>Vibrionaceae</taxon>
        <taxon>Vibrio</taxon>
    </lineage>
</organism>
<dbReference type="Gene3D" id="1.10.1660.10">
    <property type="match status" value="1"/>
</dbReference>
<reference evidence="3 4" key="1">
    <citation type="submission" date="2023-01" db="EMBL/GenBank/DDBJ databases">
        <title>Vibrio sp. KJ40-1 sp.nov, isolated from marine algae.</title>
        <authorList>
            <person name="Butt M."/>
            <person name="Kim J.M.J."/>
            <person name="Jeon C.O.C."/>
        </authorList>
    </citation>
    <scope>NUCLEOTIDE SEQUENCE [LARGE SCALE GENOMIC DNA]</scope>
    <source>
        <strain evidence="3 4">KJ40-1</strain>
    </source>
</reference>
<evidence type="ECO:0000313" key="3">
    <source>
        <dbReference type="EMBL" id="MDB1125957.1"/>
    </source>
</evidence>
<dbReference type="Pfam" id="PF13411">
    <property type="entry name" value="MerR_1"/>
    <property type="match status" value="1"/>
</dbReference>
<protein>
    <submittedName>
        <fullName evidence="3">MerR family transcriptional regulator</fullName>
    </submittedName>
</protein>